<name>A0ABQ9RN03_9PEZI</name>
<dbReference type="Proteomes" id="UP001227543">
    <property type="component" value="Unassembled WGS sequence"/>
</dbReference>
<feature type="region of interest" description="Disordered" evidence="1">
    <location>
        <begin position="42"/>
        <end position="62"/>
    </location>
</feature>
<accession>A0ABQ9RN03</accession>
<evidence type="ECO:0000256" key="1">
    <source>
        <dbReference type="SAM" id="MobiDB-lite"/>
    </source>
</evidence>
<gene>
    <name evidence="2" type="ORF">CTAM01_02160</name>
</gene>
<protein>
    <submittedName>
        <fullName evidence="2">Uncharacterized protein</fullName>
    </submittedName>
</protein>
<dbReference type="RefSeq" id="XP_060386832.1">
    <property type="nucleotide sequence ID" value="XM_060518199.1"/>
</dbReference>
<evidence type="ECO:0000313" key="3">
    <source>
        <dbReference type="Proteomes" id="UP001227543"/>
    </source>
</evidence>
<evidence type="ECO:0000313" key="2">
    <source>
        <dbReference type="EMBL" id="KAK1508374.1"/>
    </source>
</evidence>
<dbReference type="GeneID" id="85402437"/>
<organism evidence="2 3">
    <name type="scientific">Colletotrichum tamarilloi</name>
    <dbReference type="NCBI Taxonomy" id="1209934"/>
    <lineage>
        <taxon>Eukaryota</taxon>
        <taxon>Fungi</taxon>
        <taxon>Dikarya</taxon>
        <taxon>Ascomycota</taxon>
        <taxon>Pezizomycotina</taxon>
        <taxon>Sordariomycetes</taxon>
        <taxon>Hypocreomycetidae</taxon>
        <taxon>Glomerellales</taxon>
        <taxon>Glomerellaceae</taxon>
        <taxon>Colletotrichum</taxon>
        <taxon>Colletotrichum acutatum species complex</taxon>
    </lineage>
</organism>
<comment type="caution">
    <text evidence="2">The sequence shown here is derived from an EMBL/GenBank/DDBJ whole genome shotgun (WGS) entry which is preliminary data.</text>
</comment>
<keyword evidence="3" id="KW-1185">Reference proteome</keyword>
<dbReference type="EMBL" id="MLFU01000005">
    <property type="protein sequence ID" value="KAK1508374.1"/>
    <property type="molecule type" value="Genomic_DNA"/>
</dbReference>
<reference evidence="2 3" key="1">
    <citation type="submission" date="2016-10" db="EMBL/GenBank/DDBJ databases">
        <title>The genome sequence of Colletotrichum fioriniae PJ7.</title>
        <authorList>
            <person name="Baroncelli R."/>
        </authorList>
    </citation>
    <scope>NUCLEOTIDE SEQUENCE [LARGE SCALE GENOMIC DNA]</scope>
    <source>
        <strain evidence="2 3">Tom-12</strain>
    </source>
</reference>
<sequence>MYRQIVKSFNHITLNSGSILYCLRTDLRLFLSIQARRELKKGGEEKKGHYVRSRVGDLRPRC</sequence>
<proteinExistence type="predicted"/>